<dbReference type="KEGG" id="hcu:MUN79_04130"/>
<reference evidence="1" key="1">
    <citation type="submission" date="2022-04" db="EMBL/GenBank/DDBJ databases">
        <title>Hymenobacter sp. isolated from the air.</title>
        <authorList>
            <person name="Won M."/>
            <person name="Lee C.-M."/>
            <person name="Woen H.-Y."/>
            <person name="Kwon S.-W."/>
        </authorList>
    </citation>
    <scope>NUCLEOTIDE SEQUENCE</scope>
    <source>
        <strain evidence="1">5116S-3</strain>
    </source>
</reference>
<dbReference type="RefSeq" id="WP_244676524.1">
    <property type="nucleotide sequence ID" value="NZ_CP095046.1"/>
</dbReference>
<organism evidence="1 2">
    <name type="scientific">Hymenobacter cellulosilyticus</name>
    <dbReference type="NCBI Taxonomy" id="2932248"/>
    <lineage>
        <taxon>Bacteria</taxon>
        <taxon>Pseudomonadati</taxon>
        <taxon>Bacteroidota</taxon>
        <taxon>Cytophagia</taxon>
        <taxon>Cytophagales</taxon>
        <taxon>Hymenobacteraceae</taxon>
        <taxon>Hymenobacter</taxon>
    </lineage>
</organism>
<dbReference type="Proteomes" id="UP000831796">
    <property type="component" value="Chromosome"/>
</dbReference>
<name>A0A8T9QC83_9BACT</name>
<proteinExistence type="predicted"/>
<dbReference type="AlphaFoldDB" id="A0A8T9QC83"/>
<evidence type="ECO:0000313" key="2">
    <source>
        <dbReference type="Proteomes" id="UP000831796"/>
    </source>
</evidence>
<protein>
    <submittedName>
        <fullName evidence="1">Uncharacterized protein</fullName>
    </submittedName>
</protein>
<dbReference type="EMBL" id="CP095046">
    <property type="protein sequence ID" value="UOQ73169.1"/>
    <property type="molecule type" value="Genomic_DNA"/>
</dbReference>
<gene>
    <name evidence="1" type="ORF">MUN79_04130</name>
</gene>
<evidence type="ECO:0000313" key="1">
    <source>
        <dbReference type="EMBL" id="UOQ73169.1"/>
    </source>
</evidence>
<keyword evidence="2" id="KW-1185">Reference proteome</keyword>
<accession>A0A8T9QC83</accession>
<sequence length="164" mass="17704">MQDATKSGASAAEIGPAASLRAYYGDKLLGRLGDLSGFTEVVVKARASQPIGVQVVLANQDAAAFAAPVPLTTELREVRVPLSALQPGALLLSPRPYPGFLPLRFQSGGRARCGWPIPRYCRCSSTRLRPRQQLRYRLISKPFTSNKLLPVTGGYGHGIHYLNS</sequence>